<accession>A0A6J5M926</accession>
<sequence length="130" mass="13867">MAFNSSNYIKDADKPFTNRITDPIVKTATYGMPSSSSSIAESTVDTMLTAGASAAAAAQLAAARTDNAIAGGDDEYYAIAGKDPTRAARVSLQRLRRSDITTKDFINRVNPQTKIAAYKSDNTIEIITVL</sequence>
<reference evidence="1" key="1">
    <citation type="submission" date="2020-04" db="EMBL/GenBank/DDBJ databases">
        <authorList>
            <person name="Chiriac C."/>
            <person name="Salcher M."/>
            <person name="Ghai R."/>
            <person name="Kavagutti S V."/>
        </authorList>
    </citation>
    <scope>NUCLEOTIDE SEQUENCE</scope>
</reference>
<dbReference type="EMBL" id="LR796423">
    <property type="protein sequence ID" value="CAB4143198.1"/>
    <property type="molecule type" value="Genomic_DNA"/>
</dbReference>
<gene>
    <name evidence="1" type="ORF">UFOVP447_94</name>
</gene>
<evidence type="ECO:0000313" key="1">
    <source>
        <dbReference type="EMBL" id="CAB4143198.1"/>
    </source>
</evidence>
<name>A0A6J5M926_9CAUD</name>
<proteinExistence type="predicted"/>
<organism evidence="1">
    <name type="scientific">uncultured Caudovirales phage</name>
    <dbReference type="NCBI Taxonomy" id="2100421"/>
    <lineage>
        <taxon>Viruses</taxon>
        <taxon>Duplodnaviria</taxon>
        <taxon>Heunggongvirae</taxon>
        <taxon>Uroviricota</taxon>
        <taxon>Caudoviricetes</taxon>
        <taxon>Peduoviridae</taxon>
        <taxon>Maltschvirus</taxon>
        <taxon>Maltschvirus maltsch</taxon>
    </lineage>
</organism>
<protein>
    <submittedName>
        <fullName evidence="1">Uncharacterized protein</fullName>
    </submittedName>
</protein>